<protein>
    <submittedName>
        <fullName evidence="1">Uncharacterized protein</fullName>
    </submittedName>
</protein>
<dbReference type="EMBL" id="JAYMYR010000009">
    <property type="protein sequence ID" value="KAK7341696.1"/>
    <property type="molecule type" value="Genomic_DNA"/>
</dbReference>
<comment type="caution">
    <text evidence="1">The sequence shown here is derived from an EMBL/GenBank/DDBJ whole genome shotgun (WGS) entry which is preliminary data.</text>
</comment>
<dbReference type="Proteomes" id="UP001374584">
    <property type="component" value="Unassembled WGS sequence"/>
</dbReference>
<evidence type="ECO:0000313" key="2">
    <source>
        <dbReference type="Proteomes" id="UP001374584"/>
    </source>
</evidence>
<keyword evidence="2" id="KW-1185">Reference proteome</keyword>
<evidence type="ECO:0000313" key="1">
    <source>
        <dbReference type="EMBL" id="KAK7341696.1"/>
    </source>
</evidence>
<proteinExistence type="predicted"/>
<gene>
    <name evidence="1" type="ORF">VNO80_24633</name>
</gene>
<sequence>MAPHPWAATHSEAPHEATTLALPRAALHRSTTLSRAEPLPSRTWSFSPLSWSRAARDKKKSVMTRTMSCDFDLRQSARVFH</sequence>
<dbReference type="AlphaFoldDB" id="A0AAN9LTW1"/>
<name>A0AAN9LTW1_PHACN</name>
<organism evidence="1 2">
    <name type="scientific">Phaseolus coccineus</name>
    <name type="common">Scarlet runner bean</name>
    <name type="synonym">Phaseolus multiflorus</name>
    <dbReference type="NCBI Taxonomy" id="3886"/>
    <lineage>
        <taxon>Eukaryota</taxon>
        <taxon>Viridiplantae</taxon>
        <taxon>Streptophyta</taxon>
        <taxon>Embryophyta</taxon>
        <taxon>Tracheophyta</taxon>
        <taxon>Spermatophyta</taxon>
        <taxon>Magnoliopsida</taxon>
        <taxon>eudicotyledons</taxon>
        <taxon>Gunneridae</taxon>
        <taxon>Pentapetalae</taxon>
        <taxon>rosids</taxon>
        <taxon>fabids</taxon>
        <taxon>Fabales</taxon>
        <taxon>Fabaceae</taxon>
        <taxon>Papilionoideae</taxon>
        <taxon>50 kb inversion clade</taxon>
        <taxon>NPAAA clade</taxon>
        <taxon>indigoferoid/millettioid clade</taxon>
        <taxon>Phaseoleae</taxon>
        <taxon>Phaseolus</taxon>
    </lineage>
</organism>
<accession>A0AAN9LTW1</accession>
<reference evidence="1 2" key="1">
    <citation type="submission" date="2024-01" db="EMBL/GenBank/DDBJ databases">
        <title>The genomes of 5 underutilized Papilionoideae crops provide insights into root nodulation and disease resistanc.</title>
        <authorList>
            <person name="Jiang F."/>
        </authorList>
    </citation>
    <scope>NUCLEOTIDE SEQUENCE [LARGE SCALE GENOMIC DNA]</scope>
    <source>
        <strain evidence="1">JINMINGXINNONG_FW02</strain>
        <tissue evidence="1">Leaves</tissue>
    </source>
</reference>